<dbReference type="EMBL" id="CP116346">
    <property type="protein sequence ID" value="WIT14372.1"/>
    <property type="molecule type" value="Genomic_DNA"/>
</dbReference>
<evidence type="ECO:0000313" key="9">
    <source>
        <dbReference type="EMBL" id="WIT14372.1"/>
    </source>
</evidence>
<dbReference type="SUPFAM" id="SSF54637">
    <property type="entry name" value="Thioesterase/thiol ester dehydrase-isomerase"/>
    <property type="match status" value="1"/>
</dbReference>
<gene>
    <name evidence="9" type="ORF">PFX98_12320</name>
</gene>
<dbReference type="Proteomes" id="UP001177769">
    <property type="component" value="Chromosome"/>
</dbReference>
<comment type="catalytic activity">
    <reaction evidence="2">
        <text>a fatty acyl-CoA + H2O = a fatty acid + CoA + H(+)</text>
        <dbReference type="Rhea" id="RHEA:16781"/>
        <dbReference type="ChEBI" id="CHEBI:15377"/>
        <dbReference type="ChEBI" id="CHEBI:15378"/>
        <dbReference type="ChEBI" id="CHEBI:28868"/>
        <dbReference type="ChEBI" id="CHEBI:57287"/>
        <dbReference type="ChEBI" id="CHEBI:77636"/>
        <dbReference type="EC" id="3.1.2.20"/>
    </reaction>
</comment>
<dbReference type="PANTHER" id="PTHR43240:SF20">
    <property type="entry name" value="MEDIUM_LONG-CHAIN ACYL-COA THIOESTERASE YIGI"/>
    <property type="match status" value="1"/>
</dbReference>
<comment type="catalytic activity">
    <reaction evidence="7">
        <text>a medium-chain fatty acyl-CoA + H2O = a medium-chain fatty acid + CoA + H(+)</text>
        <dbReference type="Rhea" id="RHEA:68184"/>
        <dbReference type="ChEBI" id="CHEBI:15377"/>
        <dbReference type="ChEBI" id="CHEBI:15378"/>
        <dbReference type="ChEBI" id="CHEBI:57287"/>
        <dbReference type="ChEBI" id="CHEBI:59558"/>
        <dbReference type="ChEBI" id="CHEBI:90546"/>
    </reaction>
</comment>
<dbReference type="InterPro" id="IPR006683">
    <property type="entry name" value="Thioestr_dom"/>
</dbReference>
<dbReference type="InterPro" id="IPR029069">
    <property type="entry name" value="HotDog_dom_sf"/>
</dbReference>
<dbReference type="CDD" id="cd03443">
    <property type="entry name" value="PaaI_thioesterase"/>
    <property type="match status" value="1"/>
</dbReference>
<name>A0AA95NJ91_9BURK</name>
<comment type="similarity">
    <text evidence="4">Belongs to the YigI thioesterase family.</text>
</comment>
<protein>
    <recommendedName>
        <fullName evidence="6">Medium/long-chain acyl-CoA thioesterase YigI</fullName>
        <ecNumber evidence="5">3.1.2.20</ecNumber>
    </recommendedName>
</protein>
<comment type="catalytic activity">
    <reaction evidence="3">
        <text>a long-chain fatty acyl-CoA + H2O = a long-chain fatty acid + CoA + H(+)</text>
        <dbReference type="Rhea" id="RHEA:67680"/>
        <dbReference type="ChEBI" id="CHEBI:15377"/>
        <dbReference type="ChEBI" id="CHEBI:15378"/>
        <dbReference type="ChEBI" id="CHEBI:57287"/>
        <dbReference type="ChEBI" id="CHEBI:57560"/>
        <dbReference type="ChEBI" id="CHEBI:83139"/>
    </reaction>
</comment>
<evidence type="ECO:0000256" key="7">
    <source>
        <dbReference type="ARBA" id="ARBA00048062"/>
    </source>
</evidence>
<dbReference type="InterPro" id="IPR003736">
    <property type="entry name" value="PAAI_dom"/>
</dbReference>
<evidence type="ECO:0000256" key="3">
    <source>
        <dbReference type="ARBA" id="ARBA00036002"/>
    </source>
</evidence>
<evidence type="ECO:0000259" key="8">
    <source>
        <dbReference type="Pfam" id="PF03061"/>
    </source>
</evidence>
<dbReference type="RefSeq" id="WP_285235502.1">
    <property type="nucleotide sequence ID" value="NZ_CP116346.1"/>
</dbReference>
<evidence type="ECO:0000313" key="10">
    <source>
        <dbReference type="Proteomes" id="UP001177769"/>
    </source>
</evidence>
<dbReference type="GO" id="GO:0047617">
    <property type="term" value="F:fatty acyl-CoA hydrolase activity"/>
    <property type="evidence" value="ECO:0007669"/>
    <property type="project" value="UniProtKB-EC"/>
</dbReference>
<evidence type="ECO:0000256" key="4">
    <source>
        <dbReference type="ARBA" id="ARBA00038381"/>
    </source>
</evidence>
<evidence type="ECO:0000256" key="1">
    <source>
        <dbReference type="ARBA" id="ARBA00022801"/>
    </source>
</evidence>
<keyword evidence="10" id="KW-1185">Reference proteome</keyword>
<evidence type="ECO:0000256" key="6">
    <source>
        <dbReference type="ARBA" id="ARBA00040062"/>
    </source>
</evidence>
<dbReference type="Pfam" id="PF03061">
    <property type="entry name" value="4HBT"/>
    <property type="match status" value="1"/>
</dbReference>
<dbReference type="PANTHER" id="PTHR43240">
    <property type="entry name" value="1,4-DIHYDROXY-2-NAPHTHOYL-COA THIOESTERASE 1"/>
    <property type="match status" value="1"/>
</dbReference>
<evidence type="ECO:0000256" key="2">
    <source>
        <dbReference type="ARBA" id="ARBA00035880"/>
    </source>
</evidence>
<evidence type="ECO:0000256" key="5">
    <source>
        <dbReference type="ARBA" id="ARBA00038894"/>
    </source>
</evidence>
<dbReference type="EC" id="3.1.2.20" evidence="5"/>
<dbReference type="KEGG" id="pais:PFX98_12320"/>
<dbReference type="NCBIfam" id="TIGR00369">
    <property type="entry name" value="unchar_dom_1"/>
    <property type="match status" value="1"/>
</dbReference>
<dbReference type="AlphaFoldDB" id="A0AA95NJ91"/>
<keyword evidence="1" id="KW-0378">Hydrolase</keyword>
<feature type="domain" description="Thioesterase" evidence="8">
    <location>
        <begin position="52"/>
        <end position="121"/>
    </location>
</feature>
<accession>A0AA95NJ91</accession>
<proteinExistence type="inferred from homology"/>
<organism evidence="9 10">
    <name type="scientific">Paucibacter sediminis</name>
    <dbReference type="NCBI Taxonomy" id="3019553"/>
    <lineage>
        <taxon>Bacteria</taxon>
        <taxon>Pseudomonadati</taxon>
        <taxon>Pseudomonadota</taxon>
        <taxon>Betaproteobacteria</taxon>
        <taxon>Burkholderiales</taxon>
        <taxon>Sphaerotilaceae</taxon>
        <taxon>Roseateles</taxon>
    </lineage>
</organism>
<sequence length="150" mass="15928">MQAADQHYAQRVRDSFALQAVMHKTLGAELGAVEAGRVVITMAHKPELCQQHGFLHAGIVSTALDSACGYAAYSLMPADAAVLTIEFKINLLAPARGPLFRFEGQVAKAGRTISVVEGRAYGFEAGGEEKLVATMSATVMTVLGRDGLKH</sequence>
<dbReference type="Gene3D" id="3.10.129.10">
    <property type="entry name" value="Hotdog Thioesterase"/>
    <property type="match status" value="1"/>
</dbReference>
<reference evidence="9" key="1">
    <citation type="submission" date="2023-01" db="EMBL/GenBank/DDBJ databases">
        <title>Whole genome sequence of Paucibacter sp. S2-9 isolated from pond sediment.</title>
        <authorList>
            <person name="Jung J.Y."/>
        </authorList>
    </citation>
    <scope>NUCLEOTIDE SEQUENCE</scope>
    <source>
        <strain evidence="9">S2-9</strain>
    </source>
</reference>